<reference evidence="10 11" key="2">
    <citation type="submission" date="2016-10" db="EMBL/GenBank/DDBJ databases">
        <authorList>
            <person name="Varghese N."/>
            <person name="Submissions S."/>
        </authorList>
    </citation>
    <scope>NUCLEOTIDE SEQUENCE</scope>
    <source>
        <strain evidence="10">BP1-145</strain>
        <strain evidence="11">BP1-148</strain>
    </source>
</reference>
<feature type="signal peptide" evidence="6">
    <location>
        <begin position="1"/>
        <end position="19"/>
    </location>
</feature>
<dbReference type="STRING" id="645274.SAMN04487901_103111"/>
<keyword evidence="4" id="KW-0472">Membrane</keyword>
<keyword evidence="11" id="KW-1185">Reference proteome</keyword>
<keyword evidence="5" id="KW-0998">Cell outer membrane</keyword>
<dbReference type="Proteomes" id="UP000198779">
    <property type="component" value="Unassembled WGS sequence"/>
</dbReference>
<dbReference type="OrthoDB" id="691231at2"/>
<name>A0A1H0EWA5_9BACT</name>
<dbReference type="PROSITE" id="PS51257">
    <property type="entry name" value="PROKAR_LIPOPROTEIN"/>
    <property type="match status" value="1"/>
</dbReference>
<evidence type="ECO:0000256" key="2">
    <source>
        <dbReference type="ARBA" id="ARBA00006275"/>
    </source>
</evidence>
<sequence>MKKLYTYIIGALLSLSVTGCNSLFDDAPMNQISEKDVWTNSMLLDEYVNTWYRNMNNGFNNFIFTSSGFGSMSRYFLPWLGDQITISKKDWLNSGYSDMLKGNEKTLTDYAENLWTNDYTQIQYINAFFENSNRISDATLRERINGEAHFFRAYYYYMLWRSFGGVPLIDHTIDPLKNAERTPRASYTEMLDFIVKEADEAARILPVTQSSSEAGRVTRGAALMLKAKAYLWAASEVYQDNSKSYLGFTDNQRQNMLEKAKAAYEDLFALNAYELIPITATTQDGIKNEYRQIFLTKNSQESILEVQHSDDGDYANKFGHRLDRYAAPPSLTGTYCAYTPTHNHVLEYGMRDGAAYDANHPYDNLDYRFYANILYDGSVYKGQTLNMHTTDGVAGTDLQPYGTSTTAGYTLTGYYMGKFVDETQTIDNNDTYASKQNYIIWRLAEAKLDYAEVLFNLGYTEEARAQVNDIRQRVHMDALPTITIDQILNERRVELAFEESTYWDMFRLGTVYQKRNGSTNPLKKITITVTKGTTKYQVSNIDRRASANYVFQLKQYYLPIPWSEVKYQQFDQNPDWNEI</sequence>
<dbReference type="Pfam" id="PF07980">
    <property type="entry name" value="SusD_RagB"/>
    <property type="match status" value="1"/>
</dbReference>
<dbReference type="Proteomes" id="UP000199134">
    <property type="component" value="Unassembled WGS sequence"/>
</dbReference>
<feature type="domain" description="RagB/SusD" evidence="7">
    <location>
        <begin position="301"/>
        <end position="576"/>
    </location>
</feature>
<evidence type="ECO:0000313" key="9">
    <source>
        <dbReference type="EMBL" id="SDG37875.1"/>
    </source>
</evidence>
<dbReference type="RefSeq" id="WP_091815107.1">
    <property type="nucleotide sequence ID" value="NZ_FNCQ01000003.1"/>
</dbReference>
<dbReference type="InterPro" id="IPR011990">
    <property type="entry name" value="TPR-like_helical_dom_sf"/>
</dbReference>
<dbReference type="Gene3D" id="1.25.40.390">
    <property type="match status" value="1"/>
</dbReference>
<evidence type="ECO:0000256" key="6">
    <source>
        <dbReference type="SAM" id="SignalP"/>
    </source>
</evidence>
<accession>A0A1H0EWA5</accession>
<gene>
    <name evidence="10" type="ORF">SAMN04487900_10485</name>
    <name evidence="9" type="ORF">SAMN04487901_103111</name>
</gene>
<dbReference type="InterPro" id="IPR033985">
    <property type="entry name" value="SusD-like_N"/>
</dbReference>
<evidence type="ECO:0000256" key="3">
    <source>
        <dbReference type="ARBA" id="ARBA00022729"/>
    </source>
</evidence>
<accession>A0A1G7TRG1</accession>
<keyword evidence="3 6" id="KW-0732">Signal</keyword>
<dbReference type="InterPro" id="IPR012944">
    <property type="entry name" value="SusD_RagB_dom"/>
</dbReference>
<feature type="chain" id="PRO_5041161349" evidence="6">
    <location>
        <begin position="20"/>
        <end position="579"/>
    </location>
</feature>
<evidence type="ECO:0000256" key="4">
    <source>
        <dbReference type="ARBA" id="ARBA00023136"/>
    </source>
</evidence>
<evidence type="ECO:0000313" key="10">
    <source>
        <dbReference type="EMBL" id="SDN86635.1"/>
    </source>
</evidence>
<dbReference type="SUPFAM" id="SSF48452">
    <property type="entry name" value="TPR-like"/>
    <property type="match status" value="1"/>
</dbReference>
<organism evidence="10 12">
    <name type="scientific">Prevotella communis</name>
    <dbReference type="NCBI Taxonomy" id="2913614"/>
    <lineage>
        <taxon>Bacteria</taxon>
        <taxon>Pseudomonadati</taxon>
        <taxon>Bacteroidota</taxon>
        <taxon>Bacteroidia</taxon>
        <taxon>Bacteroidales</taxon>
        <taxon>Prevotellaceae</taxon>
        <taxon>Prevotella</taxon>
    </lineage>
</organism>
<comment type="subcellular location">
    <subcellularLocation>
        <location evidence="1">Cell outer membrane</location>
    </subcellularLocation>
</comment>
<protein>
    <submittedName>
        <fullName evidence="10">Starch-binding associating with outer membrane</fullName>
    </submittedName>
</protein>
<evidence type="ECO:0000313" key="11">
    <source>
        <dbReference type="Proteomes" id="UP000198779"/>
    </source>
</evidence>
<dbReference type="AlphaFoldDB" id="A0A1H0EWA5"/>
<reference evidence="9 12" key="1">
    <citation type="submission" date="2016-10" db="EMBL/GenBank/DDBJ databases">
        <authorList>
            <person name="de Groot N.N."/>
        </authorList>
    </citation>
    <scope>NUCLEOTIDE SEQUENCE [LARGE SCALE GENOMIC DNA]</scope>
    <source>
        <strain evidence="12">BP1-145</strain>
        <strain evidence="9">BP1-148</strain>
    </source>
</reference>
<proteinExistence type="inferred from homology"/>
<dbReference type="Pfam" id="PF14322">
    <property type="entry name" value="SusD-like_3"/>
    <property type="match status" value="1"/>
</dbReference>
<evidence type="ECO:0000256" key="1">
    <source>
        <dbReference type="ARBA" id="ARBA00004442"/>
    </source>
</evidence>
<dbReference type="EMBL" id="FNCQ01000003">
    <property type="protein sequence ID" value="SDG37875.1"/>
    <property type="molecule type" value="Genomic_DNA"/>
</dbReference>
<evidence type="ECO:0000259" key="7">
    <source>
        <dbReference type="Pfam" id="PF07980"/>
    </source>
</evidence>
<evidence type="ECO:0000259" key="8">
    <source>
        <dbReference type="Pfam" id="PF14322"/>
    </source>
</evidence>
<evidence type="ECO:0000313" key="12">
    <source>
        <dbReference type="Proteomes" id="UP000199134"/>
    </source>
</evidence>
<dbReference type="GO" id="GO:0009279">
    <property type="term" value="C:cell outer membrane"/>
    <property type="evidence" value="ECO:0007669"/>
    <property type="project" value="UniProtKB-SubCell"/>
</dbReference>
<evidence type="ECO:0000256" key="5">
    <source>
        <dbReference type="ARBA" id="ARBA00023237"/>
    </source>
</evidence>
<comment type="similarity">
    <text evidence="2">Belongs to the SusD family.</text>
</comment>
<feature type="domain" description="SusD-like N-terminal" evidence="8">
    <location>
        <begin position="80"/>
        <end position="231"/>
    </location>
</feature>
<dbReference type="EMBL" id="FNIW01000004">
    <property type="protein sequence ID" value="SDN86635.1"/>
    <property type="molecule type" value="Genomic_DNA"/>
</dbReference>